<sequence>MDTYIHLPLPPLEIRYFNSLNSKYRISYVIILIRYFEFVQFKLVNDLLMSFLITKYRI</sequence>
<dbReference type="EMBL" id="BK015278">
    <property type="protein sequence ID" value="DAD99249.1"/>
    <property type="molecule type" value="Genomic_DNA"/>
</dbReference>
<accession>A0A8S5NWV7</accession>
<proteinExistence type="predicted"/>
<organism evidence="1">
    <name type="scientific">Myoviridae sp. ctj994</name>
    <dbReference type="NCBI Taxonomy" id="2825160"/>
    <lineage>
        <taxon>Viruses</taxon>
        <taxon>Duplodnaviria</taxon>
        <taxon>Heunggongvirae</taxon>
        <taxon>Uroviricota</taxon>
        <taxon>Caudoviricetes</taxon>
    </lineage>
</organism>
<reference evidence="1" key="1">
    <citation type="journal article" date="2021" name="Proc. Natl. Acad. Sci. U.S.A.">
        <title>A Catalog of Tens of Thousands of Viruses from Human Metagenomes Reveals Hidden Associations with Chronic Diseases.</title>
        <authorList>
            <person name="Tisza M.J."/>
            <person name="Buck C.B."/>
        </authorList>
    </citation>
    <scope>NUCLEOTIDE SEQUENCE</scope>
    <source>
        <strain evidence="1">Ctj994</strain>
    </source>
</reference>
<evidence type="ECO:0000313" key="1">
    <source>
        <dbReference type="EMBL" id="DAD99249.1"/>
    </source>
</evidence>
<protein>
    <submittedName>
        <fullName evidence="1">Uncharacterized protein</fullName>
    </submittedName>
</protein>
<name>A0A8S5NWV7_9CAUD</name>